<evidence type="ECO:0000256" key="1">
    <source>
        <dbReference type="SAM" id="Phobius"/>
    </source>
</evidence>
<dbReference type="SUPFAM" id="SSF46785">
    <property type="entry name" value="Winged helix' DNA-binding domain"/>
    <property type="match status" value="1"/>
</dbReference>
<gene>
    <name evidence="3" type="ORF">ELS19_10315</name>
</gene>
<proteinExistence type="predicted"/>
<dbReference type="AlphaFoldDB" id="A0A482TQT2"/>
<accession>A0A482TQT2</accession>
<keyword evidence="1" id="KW-1133">Transmembrane helix</keyword>
<feature type="transmembrane region" description="Helical" evidence="1">
    <location>
        <begin position="189"/>
        <end position="209"/>
    </location>
</feature>
<dbReference type="CDD" id="cd00090">
    <property type="entry name" value="HTH_ARSR"/>
    <property type="match status" value="1"/>
</dbReference>
<dbReference type="InterPro" id="IPR056525">
    <property type="entry name" value="HVO_1552_C"/>
</dbReference>
<dbReference type="Proteomes" id="UP000294028">
    <property type="component" value="Unassembled WGS sequence"/>
</dbReference>
<organism evidence="3 4">
    <name type="scientific">Halogeometricum borinquense</name>
    <dbReference type="NCBI Taxonomy" id="60847"/>
    <lineage>
        <taxon>Archaea</taxon>
        <taxon>Methanobacteriati</taxon>
        <taxon>Methanobacteriota</taxon>
        <taxon>Stenosarchaea group</taxon>
        <taxon>Halobacteria</taxon>
        <taxon>Halobacteriales</taxon>
        <taxon>Haloferacaceae</taxon>
        <taxon>Halogeometricum</taxon>
    </lineage>
</organism>
<feature type="transmembrane region" description="Helical" evidence="1">
    <location>
        <begin position="128"/>
        <end position="149"/>
    </location>
</feature>
<protein>
    <submittedName>
        <fullName evidence="3">ArsR family transcriptional regulator</fullName>
    </submittedName>
</protein>
<dbReference type="InterPro" id="IPR036390">
    <property type="entry name" value="WH_DNA-bd_sf"/>
</dbReference>
<dbReference type="InterPro" id="IPR036388">
    <property type="entry name" value="WH-like_DNA-bd_sf"/>
</dbReference>
<evidence type="ECO:0000313" key="3">
    <source>
        <dbReference type="EMBL" id="RYJ14309.1"/>
    </source>
</evidence>
<dbReference type="InterPro" id="IPR011991">
    <property type="entry name" value="ArsR-like_HTH"/>
</dbReference>
<evidence type="ECO:0000313" key="4">
    <source>
        <dbReference type="Proteomes" id="UP000294028"/>
    </source>
</evidence>
<name>A0A482TQT2_9EURY</name>
<dbReference type="Pfam" id="PF12840">
    <property type="entry name" value="HTH_20"/>
    <property type="match status" value="1"/>
</dbReference>
<dbReference type="Pfam" id="PF24267">
    <property type="entry name" value="HVO_1552_C"/>
    <property type="match status" value="1"/>
</dbReference>
<sequence>MRNRLHEILHRERPSNDDLPLRVVGMDEDEAVELFETLGSETTYRIYRQLHEEPKVPRELATALDSTIQNIHYHLNKLEEADLIQPVDTWHSENGVEMKVYVPVHDPLVISFGSHEDQDQIQTLLSRVFGLLGGVSLISLIAEFIAASATSSDTTGSDVIAESSKSPASGEPHTLFDNLVGAVLESDPGIVLFLLGVTILSVSTALYLARREPSVR</sequence>
<keyword evidence="1" id="KW-0812">Transmembrane</keyword>
<dbReference type="Gene3D" id="1.10.10.10">
    <property type="entry name" value="Winged helix-like DNA-binding domain superfamily/Winged helix DNA-binding domain"/>
    <property type="match status" value="1"/>
</dbReference>
<comment type="caution">
    <text evidence="3">The sequence shown here is derived from an EMBL/GenBank/DDBJ whole genome shotgun (WGS) entry which is preliminary data.</text>
</comment>
<dbReference type="EMBL" id="RZHH01000002">
    <property type="protein sequence ID" value="RYJ14309.1"/>
    <property type="molecule type" value="Genomic_DNA"/>
</dbReference>
<reference evidence="3 4" key="1">
    <citation type="submission" date="2018-12" db="EMBL/GenBank/DDBJ databases">
        <title>Genome analysis provides insights into bioremediation potentialities of Halogeometricum borinquense strain N11.</title>
        <authorList>
            <person name="Najjari A."/>
            <person name="Youssef N."/>
            <person name="Fhoula I."/>
            <person name="Ben Dhia O."/>
            <person name="Mahjoubi M."/>
            <person name="Ouzari H.I."/>
            <person name="Cherif A."/>
        </authorList>
    </citation>
    <scope>NUCLEOTIDE SEQUENCE [LARGE SCALE GENOMIC DNA]</scope>
    <source>
        <strain evidence="3 4">N11</strain>
    </source>
</reference>
<evidence type="ECO:0000259" key="2">
    <source>
        <dbReference type="Pfam" id="PF24267"/>
    </source>
</evidence>
<feature type="domain" description="HVO-1552 C-terminal" evidence="2">
    <location>
        <begin position="113"/>
        <end position="211"/>
    </location>
</feature>
<keyword evidence="1" id="KW-0472">Membrane</keyword>